<comment type="caution">
    <text evidence="3">The sequence shown here is derived from an EMBL/GenBank/DDBJ whole genome shotgun (WGS) entry which is preliminary data.</text>
</comment>
<protein>
    <submittedName>
        <fullName evidence="3">Oxidoreductase</fullName>
    </submittedName>
</protein>
<organism evidence="3 4">
    <name type="scientific">Staphylococcus succinus</name>
    <dbReference type="NCBI Taxonomy" id="61015"/>
    <lineage>
        <taxon>Bacteria</taxon>
        <taxon>Bacillati</taxon>
        <taxon>Bacillota</taxon>
        <taxon>Bacilli</taxon>
        <taxon>Bacillales</taxon>
        <taxon>Staphylococcaceae</taxon>
        <taxon>Staphylococcus</taxon>
    </lineage>
</organism>
<dbReference type="PANTHER" id="PTHR43115:SF4">
    <property type="entry name" value="DEHYDROGENASE_REDUCTASE SDR FAMILY MEMBER 11"/>
    <property type="match status" value="1"/>
</dbReference>
<gene>
    <name evidence="3" type="ORF">BU057_14695</name>
</gene>
<name>A0ABX5IHX6_9STAP</name>
<evidence type="ECO:0000313" key="4">
    <source>
        <dbReference type="Proteomes" id="UP000240859"/>
    </source>
</evidence>
<dbReference type="EMBL" id="PZFR01000347">
    <property type="protein sequence ID" value="PTI61269.1"/>
    <property type="molecule type" value="Genomic_DNA"/>
</dbReference>
<dbReference type="InterPro" id="IPR002347">
    <property type="entry name" value="SDR_fam"/>
</dbReference>
<proteinExistence type="inferred from homology"/>
<comment type="similarity">
    <text evidence="1">Belongs to the short-chain dehydrogenases/reductases (SDR) family.</text>
</comment>
<dbReference type="RefSeq" id="WP_142401375.1">
    <property type="nucleotide sequence ID" value="NZ_PZFR01000347.1"/>
</dbReference>
<dbReference type="InterPro" id="IPR036291">
    <property type="entry name" value="NAD(P)-bd_dom_sf"/>
</dbReference>
<accession>A0ABX5IHX6</accession>
<dbReference type="Pfam" id="PF00106">
    <property type="entry name" value="adh_short"/>
    <property type="match status" value="1"/>
</dbReference>
<sequence>GFEVTKKSTLYSATKAAIHSITQGLEKELAKTGVRATSISPGMVDTPLSGDTDWGERKKLDPNDIAEAVLYALQQPSHVNVNEITVRPV</sequence>
<evidence type="ECO:0000256" key="1">
    <source>
        <dbReference type="ARBA" id="ARBA00006484"/>
    </source>
</evidence>
<dbReference type="Gene3D" id="3.40.50.720">
    <property type="entry name" value="NAD(P)-binding Rossmann-like Domain"/>
    <property type="match status" value="1"/>
</dbReference>
<dbReference type="SUPFAM" id="SSF51735">
    <property type="entry name" value="NAD(P)-binding Rossmann-fold domains"/>
    <property type="match status" value="1"/>
</dbReference>
<evidence type="ECO:0000256" key="2">
    <source>
        <dbReference type="ARBA" id="ARBA00023002"/>
    </source>
</evidence>
<dbReference type="PRINTS" id="PR00081">
    <property type="entry name" value="GDHRDH"/>
</dbReference>
<feature type="non-terminal residue" evidence="3">
    <location>
        <position position="1"/>
    </location>
</feature>
<evidence type="ECO:0000313" key="3">
    <source>
        <dbReference type="EMBL" id="PTI61269.1"/>
    </source>
</evidence>
<keyword evidence="4" id="KW-1185">Reference proteome</keyword>
<dbReference type="Proteomes" id="UP000240859">
    <property type="component" value="Unassembled WGS sequence"/>
</dbReference>
<keyword evidence="2" id="KW-0560">Oxidoreductase</keyword>
<reference evidence="3 4" key="1">
    <citation type="journal article" date="2016" name="Front. Microbiol.">
        <title>Comprehensive Phylogenetic Analysis of Bovine Non-aureus Staphylococci Species Based on Whole-Genome Sequencing.</title>
        <authorList>
            <person name="Naushad S."/>
            <person name="Barkema H.W."/>
            <person name="Luby C."/>
            <person name="Condas L.A."/>
            <person name="Nobrega D.B."/>
            <person name="Carson D.A."/>
            <person name="De Buck J."/>
        </authorList>
    </citation>
    <scope>NUCLEOTIDE SEQUENCE [LARGE SCALE GENOMIC DNA]</scope>
    <source>
        <strain evidence="3 4">SNUC 1084</strain>
    </source>
</reference>
<dbReference type="PANTHER" id="PTHR43115">
    <property type="entry name" value="DEHYDROGENASE/REDUCTASE SDR FAMILY MEMBER 11"/>
    <property type="match status" value="1"/>
</dbReference>